<dbReference type="PANTHER" id="PTHR35091:SF2">
    <property type="entry name" value="FLAGELLAR PROTEIN FLIL"/>
    <property type="match status" value="1"/>
</dbReference>
<evidence type="ECO:0000256" key="10">
    <source>
        <dbReference type="RuleBase" id="RU364125"/>
    </source>
</evidence>
<evidence type="ECO:0000313" key="11">
    <source>
        <dbReference type="EMBL" id="GGK82859.1"/>
    </source>
</evidence>
<name>A0A8J3FMG0_9ACTN</name>
<dbReference type="GO" id="GO:0006935">
    <property type="term" value="P:chemotaxis"/>
    <property type="evidence" value="ECO:0007669"/>
    <property type="project" value="UniProtKB-KW"/>
</dbReference>
<evidence type="ECO:0000256" key="9">
    <source>
        <dbReference type="ARBA" id="ARBA00023136"/>
    </source>
</evidence>
<dbReference type="EMBL" id="BMMX01000004">
    <property type="protein sequence ID" value="GGK82859.1"/>
    <property type="molecule type" value="Genomic_DNA"/>
</dbReference>
<sequence length="152" mass="16421">MSKDEKDGAEKPKSKKMLMIIIIAVVALAGGGVGAYLTLFSGSADAATVHEPVKGEILPITDALTVNLADGHYLKFAFALQMTEEAAGVTVDLTEAIDLGIAEYTGKEIGELETAEGREKTRTELLHKIEEAYNTEEVHLVMGLYYTQFVTQ</sequence>
<reference evidence="11" key="1">
    <citation type="journal article" date="2014" name="Int. J. Syst. Evol. Microbiol.">
        <title>Complete genome sequence of Corynebacterium casei LMG S-19264T (=DSM 44701T), isolated from a smear-ripened cheese.</title>
        <authorList>
            <consortium name="US DOE Joint Genome Institute (JGI-PGF)"/>
            <person name="Walter F."/>
            <person name="Albersmeier A."/>
            <person name="Kalinowski J."/>
            <person name="Ruckert C."/>
        </authorList>
    </citation>
    <scope>NUCLEOTIDE SEQUENCE</scope>
    <source>
        <strain evidence="11">CGMCC 4.7299</strain>
    </source>
</reference>
<evidence type="ECO:0000256" key="1">
    <source>
        <dbReference type="ARBA" id="ARBA00002254"/>
    </source>
</evidence>
<dbReference type="RefSeq" id="WP_189078474.1">
    <property type="nucleotide sequence ID" value="NZ_BMMX01000004.1"/>
</dbReference>
<comment type="function">
    <text evidence="1 10">Controls the rotational direction of flagella during chemotaxis.</text>
</comment>
<keyword evidence="9 10" id="KW-0472">Membrane</keyword>
<evidence type="ECO:0000256" key="4">
    <source>
        <dbReference type="ARBA" id="ARBA00022475"/>
    </source>
</evidence>
<dbReference type="Pfam" id="PF03748">
    <property type="entry name" value="FliL"/>
    <property type="match status" value="1"/>
</dbReference>
<evidence type="ECO:0000256" key="6">
    <source>
        <dbReference type="ARBA" id="ARBA00022692"/>
    </source>
</evidence>
<keyword evidence="6" id="KW-0812">Transmembrane</keyword>
<gene>
    <name evidence="11" type="ORF">GCM10012284_16140</name>
</gene>
<reference evidence="11" key="2">
    <citation type="submission" date="2020-09" db="EMBL/GenBank/DDBJ databases">
        <authorList>
            <person name="Sun Q."/>
            <person name="Zhou Y."/>
        </authorList>
    </citation>
    <scope>NUCLEOTIDE SEQUENCE</scope>
    <source>
        <strain evidence="11">CGMCC 4.7299</strain>
    </source>
</reference>
<comment type="caution">
    <text evidence="11">The sequence shown here is derived from an EMBL/GenBank/DDBJ whole genome shotgun (WGS) entry which is preliminary data.</text>
</comment>
<evidence type="ECO:0000256" key="8">
    <source>
        <dbReference type="ARBA" id="ARBA00022989"/>
    </source>
</evidence>
<comment type="similarity">
    <text evidence="3 10">Belongs to the FliL family.</text>
</comment>
<protein>
    <recommendedName>
        <fullName evidence="10">Flagellar protein FliL</fullName>
    </recommendedName>
</protein>
<proteinExistence type="inferred from homology"/>
<keyword evidence="4 10" id="KW-1003">Cell membrane</keyword>
<dbReference type="PANTHER" id="PTHR35091">
    <property type="entry name" value="FLAGELLAR PROTEIN FLIL"/>
    <property type="match status" value="1"/>
</dbReference>
<accession>A0A8J3FMG0</accession>
<keyword evidence="8" id="KW-1133">Transmembrane helix</keyword>
<dbReference type="GO" id="GO:0009425">
    <property type="term" value="C:bacterial-type flagellum basal body"/>
    <property type="evidence" value="ECO:0007669"/>
    <property type="project" value="InterPro"/>
</dbReference>
<keyword evidence="7 10" id="KW-0283">Flagellar rotation</keyword>
<dbReference type="GO" id="GO:0005886">
    <property type="term" value="C:plasma membrane"/>
    <property type="evidence" value="ECO:0007669"/>
    <property type="project" value="UniProtKB-SubCell"/>
</dbReference>
<evidence type="ECO:0000313" key="12">
    <source>
        <dbReference type="Proteomes" id="UP000656042"/>
    </source>
</evidence>
<evidence type="ECO:0000256" key="3">
    <source>
        <dbReference type="ARBA" id="ARBA00008281"/>
    </source>
</evidence>
<dbReference type="GO" id="GO:0071978">
    <property type="term" value="P:bacterial-type flagellum-dependent swarming motility"/>
    <property type="evidence" value="ECO:0007669"/>
    <property type="project" value="TreeGrafter"/>
</dbReference>
<organism evidence="11 12">
    <name type="scientific">Mangrovihabitans endophyticus</name>
    <dbReference type="NCBI Taxonomy" id="1751298"/>
    <lineage>
        <taxon>Bacteria</taxon>
        <taxon>Bacillati</taxon>
        <taxon>Actinomycetota</taxon>
        <taxon>Actinomycetes</taxon>
        <taxon>Micromonosporales</taxon>
        <taxon>Micromonosporaceae</taxon>
        <taxon>Mangrovihabitans</taxon>
    </lineage>
</organism>
<evidence type="ECO:0000256" key="7">
    <source>
        <dbReference type="ARBA" id="ARBA00022779"/>
    </source>
</evidence>
<keyword evidence="5 10" id="KW-0145">Chemotaxis</keyword>
<comment type="subcellular location">
    <subcellularLocation>
        <location evidence="2">Cell membrane</location>
        <topology evidence="2">Single-pass membrane protein</topology>
    </subcellularLocation>
</comment>
<dbReference type="AlphaFoldDB" id="A0A8J3FMG0"/>
<evidence type="ECO:0000256" key="2">
    <source>
        <dbReference type="ARBA" id="ARBA00004162"/>
    </source>
</evidence>
<dbReference type="InterPro" id="IPR005503">
    <property type="entry name" value="FliL"/>
</dbReference>
<keyword evidence="12" id="KW-1185">Reference proteome</keyword>
<dbReference type="Proteomes" id="UP000656042">
    <property type="component" value="Unassembled WGS sequence"/>
</dbReference>
<evidence type="ECO:0000256" key="5">
    <source>
        <dbReference type="ARBA" id="ARBA00022500"/>
    </source>
</evidence>